<feature type="compositionally biased region" description="Low complexity" evidence="1">
    <location>
        <begin position="200"/>
        <end position="215"/>
    </location>
</feature>
<feature type="compositionally biased region" description="Low complexity" evidence="1">
    <location>
        <begin position="35"/>
        <end position="47"/>
    </location>
</feature>
<comment type="caution">
    <text evidence="2">The sequence shown here is derived from an EMBL/GenBank/DDBJ whole genome shotgun (WGS) entry which is preliminary data.</text>
</comment>
<accession>A0A4R6SF04</accession>
<keyword evidence="3" id="KW-1185">Reference proteome</keyword>
<evidence type="ECO:0000313" key="2">
    <source>
        <dbReference type="EMBL" id="TDP97666.1"/>
    </source>
</evidence>
<gene>
    <name evidence="2" type="ORF">EV186_103630</name>
</gene>
<feature type="compositionally biased region" description="Pro residues" evidence="1">
    <location>
        <begin position="216"/>
        <end position="233"/>
    </location>
</feature>
<feature type="compositionally biased region" description="Low complexity" evidence="1">
    <location>
        <begin position="11"/>
        <end position="20"/>
    </location>
</feature>
<sequence length="272" mass="28205">MTYPMIDPATGQPMVGMPMAPQMPQPPAPAPYPQQPMSYPPQGYGQPYPAPPVQQPLAQGSLDAFYNQPSTGGGKSLAFDVIGRSYVGIVTRPLTAADVAQQTDTNNRPLVFRDGSPKFVMKVPLQMQPTQDRPDGLGTWYVKGADRDELNRAMAEAGAPAGPPEAGAVIQITYVSDKANGPGMNPSKVKQVRYQRPQGATAVPAPVAEQQQTPQPVTPPAPPVTPPAPPVTPAAPVAAPVAAQPLPAPPGLDPAQAALLAQMTGQAAPPAA</sequence>
<organism evidence="2 3">
    <name type="scientific">Labedaea rhizosphaerae</name>
    <dbReference type="NCBI Taxonomy" id="598644"/>
    <lineage>
        <taxon>Bacteria</taxon>
        <taxon>Bacillati</taxon>
        <taxon>Actinomycetota</taxon>
        <taxon>Actinomycetes</taxon>
        <taxon>Pseudonocardiales</taxon>
        <taxon>Pseudonocardiaceae</taxon>
        <taxon>Labedaea</taxon>
    </lineage>
</organism>
<dbReference type="RefSeq" id="WP_166659240.1">
    <property type="nucleotide sequence ID" value="NZ_SNXZ01000003.1"/>
</dbReference>
<feature type="region of interest" description="Disordered" evidence="1">
    <location>
        <begin position="194"/>
        <end position="236"/>
    </location>
</feature>
<name>A0A4R6SF04_LABRH</name>
<dbReference type="EMBL" id="SNXZ01000003">
    <property type="protein sequence ID" value="TDP97666.1"/>
    <property type="molecule type" value="Genomic_DNA"/>
</dbReference>
<feature type="region of interest" description="Disordered" evidence="1">
    <location>
        <begin position="1"/>
        <end position="56"/>
    </location>
</feature>
<proteinExistence type="predicted"/>
<evidence type="ECO:0000256" key="1">
    <source>
        <dbReference type="SAM" id="MobiDB-lite"/>
    </source>
</evidence>
<dbReference type="Proteomes" id="UP000295444">
    <property type="component" value="Unassembled WGS sequence"/>
</dbReference>
<evidence type="ECO:0000313" key="3">
    <source>
        <dbReference type="Proteomes" id="UP000295444"/>
    </source>
</evidence>
<protein>
    <submittedName>
        <fullName evidence="2">Uncharacterized protein</fullName>
    </submittedName>
</protein>
<feature type="compositionally biased region" description="Pro residues" evidence="1">
    <location>
        <begin position="21"/>
        <end position="34"/>
    </location>
</feature>
<reference evidence="2 3" key="1">
    <citation type="submission" date="2019-03" db="EMBL/GenBank/DDBJ databases">
        <title>Genomic Encyclopedia of Type Strains, Phase IV (KMG-IV): sequencing the most valuable type-strain genomes for metagenomic binning, comparative biology and taxonomic classification.</title>
        <authorList>
            <person name="Goeker M."/>
        </authorList>
    </citation>
    <scope>NUCLEOTIDE SEQUENCE [LARGE SCALE GENOMIC DNA]</scope>
    <source>
        <strain evidence="2 3">DSM 45361</strain>
    </source>
</reference>
<dbReference type="AlphaFoldDB" id="A0A4R6SF04"/>